<dbReference type="HOGENOM" id="CLU_1891371_0_0_2"/>
<evidence type="ECO:0000313" key="3">
    <source>
        <dbReference type="Proteomes" id="UP000030649"/>
    </source>
</evidence>
<name>U1N6D4_9EURY</name>
<dbReference type="EMBL" id="KE356560">
    <property type="protein sequence ID" value="ERG91993.1"/>
    <property type="molecule type" value="Genomic_DNA"/>
</dbReference>
<dbReference type="Proteomes" id="UP000030649">
    <property type="component" value="Unassembled WGS sequence"/>
</dbReference>
<accession>U1N6D4</accession>
<dbReference type="AlphaFoldDB" id="U1N6D4"/>
<proteinExistence type="predicted"/>
<sequence>MVFAFAQTDSVVFRVVANAFVLPRDGRTRMFFVDSVAVTIVVVGFAVARWVIPVVVGAKPRTEGFSKLFENFLAGLGMQSFVFWMSFQFVFEFAFIGYFTGFVPLLAGVVVGDVVRLCLTGSQTESENVPEFGC</sequence>
<organism evidence="2 3">
    <name type="scientific">Haloquadratum walsbyi J07HQW1</name>
    <dbReference type="NCBI Taxonomy" id="1238424"/>
    <lineage>
        <taxon>Archaea</taxon>
        <taxon>Methanobacteriati</taxon>
        <taxon>Methanobacteriota</taxon>
        <taxon>Stenosarchaea group</taxon>
        <taxon>Halobacteria</taxon>
        <taxon>Halobacteriales</taxon>
        <taxon>Haloferacaceae</taxon>
        <taxon>Haloquadratum</taxon>
    </lineage>
</organism>
<feature type="transmembrane region" description="Helical" evidence="1">
    <location>
        <begin position="31"/>
        <end position="56"/>
    </location>
</feature>
<evidence type="ECO:0000256" key="1">
    <source>
        <dbReference type="SAM" id="Phobius"/>
    </source>
</evidence>
<evidence type="ECO:0000313" key="2">
    <source>
        <dbReference type="EMBL" id="ERG91993.1"/>
    </source>
</evidence>
<keyword evidence="1" id="KW-0812">Transmembrane</keyword>
<reference evidence="2 3" key="1">
    <citation type="journal article" date="2013" name="PLoS ONE">
        <title>Assembly-driven community genomics of a hypersaline microbial ecosystem.</title>
        <authorList>
            <person name="Podell S."/>
            <person name="Ugalde J.A."/>
            <person name="Narasingarao P."/>
            <person name="Banfield J.F."/>
            <person name="Heidelberg K.B."/>
            <person name="Allen E.E."/>
        </authorList>
    </citation>
    <scope>NUCLEOTIDE SEQUENCE [LARGE SCALE GENOMIC DNA]</scope>
    <source>
        <strain evidence="3">J07HQW1</strain>
    </source>
</reference>
<keyword evidence="1" id="KW-0472">Membrane</keyword>
<gene>
    <name evidence="2" type="ORF">J07HQW1_02027</name>
</gene>
<protein>
    <submittedName>
        <fullName evidence="2">Uncharacterized protein</fullName>
    </submittedName>
</protein>
<keyword evidence="1" id="KW-1133">Transmembrane helix</keyword>
<feature type="transmembrane region" description="Helical" evidence="1">
    <location>
        <begin position="93"/>
        <end position="115"/>
    </location>
</feature>